<dbReference type="EMBL" id="NMUQ01000001">
    <property type="protein sequence ID" value="OXM16306.1"/>
    <property type="molecule type" value="Genomic_DNA"/>
</dbReference>
<dbReference type="GO" id="GO:0008270">
    <property type="term" value="F:zinc ion binding"/>
    <property type="evidence" value="ECO:0007669"/>
    <property type="project" value="UniProtKB-KW"/>
</dbReference>
<evidence type="ECO:0000256" key="1">
    <source>
        <dbReference type="ARBA" id="ARBA00022737"/>
    </source>
</evidence>
<dbReference type="SUPFAM" id="SSF101898">
    <property type="entry name" value="NHL repeat"/>
    <property type="match status" value="1"/>
</dbReference>
<dbReference type="PANTHER" id="PTHR24104">
    <property type="entry name" value="E3 UBIQUITIN-PROTEIN LIGASE NHLRC1-RELATED"/>
    <property type="match status" value="1"/>
</dbReference>
<feature type="region of interest" description="Disordered" evidence="3">
    <location>
        <begin position="480"/>
        <end position="499"/>
    </location>
</feature>
<evidence type="ECO:0000256" key="5">
    <source>
        <dbReference type="SAM" id="SignalP"/>
    </source>
</evidence>
<dbReference type="PROSITE" id="PS51125">
    <property type="entry name" value="NHL"/>
    <property type="match status" value="2"/>
</dbReference>
<feature type="signal peptide" evidence="5">
    <location>
        <begin position="1"/>
        <end position="26"/>
    </location>
</feature>
<dbReference type="InterPro" id="IPR019734">
    <property type="entry name" value="TPR_rpt"/>
</dbReference>
<reference evidence="6 7" key="1">
    <citation type="submission" date="2017-07" db="EMBL/GenBank/DDBJ databases">
        <title>Paenibacillus herberti R33 genome sequencing and assembly.</title>
        <authorList>
            <person name="Su W."/>
        </authorList>
    </citation>
    <scope>NUCLEOTIDE SEQUENCE [LARGE SCALE GENOMIC DNA]</scope>
    <source>
        <strain evidence="6 7">R33</strain>
    </source>
</reference>
<dbReference type="SUPFAM" id="SSF48452">
    <property type="entry name" value="TPR-like"/>
    <property type="match status" value="1"/>
</dbReference>
<dbReference type="InterPro" id="IPR011042">
    <property type="entry name" value="6-blade_b-propeller_TolB-like"/>
</dbReference>
<evidence type="ECO:0000256" key="2">
    <source>
        <dbReference type="PROSITE-ProRule" id="PRU00504"/>
    </source>
</evidence>
<evidence type="ECO:0000313" key="7">
    <source>
        <dbReference type="Proteomes" id="UP000215145"/>
    </source>
</evidence>
<keyword evidence="5" id="KW-0732">Signal</keyword>
<keyword evidence="7" id="KW-1185">Reference proteome</keyword>
<evidence type="ECO:0000256" key="3">
    <source>
        <dbReference type="SAM" id="MobiDB-lite"/>
    </source>
</evidence>
<evidence type="ECO:0000256" key="4">
    <source>
        <dbReference type="SAM" id="Phobius"/>
    </source>
</evidence>
<gene>
    <name evidence="6" type="ORF">CGZ75_06375</name>
</gene>
<feature type="compositionally biased region" description="Polar residues" evidence="3">
    <location>
        <begin position="487"/>
        <end position="499"/>
    </location>
</feature>
<feature type="chain" id="PRO_5013211959" evidence="5">
    <location>
        <begin position="27"/>
        <end position="499"/>
    </location>
</feature>
<feature type="repeat" description="NHL" evidence="2">
    <location>
        <begin position="337"/>
        <end position="367"/>
    </location>
</feature>
<keyword evidence="4" id="KW-1133">Transmembrane helix</keyword>
<sequence>MPKWLRFVIAAVLVTGPWLQPPAAQAELPYRTFSYDSGNGQFFVQPAYVPTGYIGLNMVPPDVNGGPPNLNNPNDLFIDGQDHLFIADSKNNRIVQLDSNGSYVAAFGMQKGPGQLKEPNGVYVDEKHVYVADTGNKRIAVYDRSGAFVKEYKRPDTTLLPRDYEFEPVKLTVDKRGFLYVATKNGYQGLTVIDPEEGSFQGFFGANNVPFNMLDYLKRQVYTEEQLKKEITKQPGSVSNVMIDKAGLIYTTSISVDTGQLKKFNFAGKDLLGNRLFGAQTVFTNEERLFQDITVDGNGNMSAIDAGSGRVYQYDPQGGMLFSFGGKNEGFNKLGLFNYPSSIAVDSKGNLYISDRMSNLIHIFRQTEFAQLVHKANELFMLGRYEDSERYWQEVLHLNSKYYKAHLGLAKSFYRKGEWQNAMREFRLARDVKGYSDSFWQLRVIWLQNNFSTVVTSGLVLLILYAAAVKLWKKMKWRNGDGRPGAKSQTSHSNTSASG</sequence>
<protein>
    <submittedName>
        <fullName evidence="6">Uncharacterized protein</fullName>
    </submittedName>
</protein>
<name>A0A229P1Z3_9BACL</name>
<feature type="transmembrane region" description="Helical" evidence="4">
    <location>
        <begin position="451"/>
        <end position="469"/>
    </location>
</feature>
<dbReference type="InterPro" id="IPR011990">
    <property type="entry name" value="TPR-like_helical_dom_sf"/>
</dbReference>
<proteinExistence type="predicted"/>
<dbReference type="Pfam" id="PF01436">
    <property type="entry name" value="NHL"/>
    <property type="match status" value="2"/>
</dbReference>
<evidence type="ECO:0000313" key="6">
    <source>
        <dbReference type="EMBL" id="OXM16306.1"/>
    </source>
</evidence>
<dbReference type="Gene3D" id="1.25.40.10">
    <property type="entry name" value="Tetratricopeptide repeat domain"/>
    <property type="match status" value="1"/>
</dbReference>
<keyword evidence="1" id="KW-0677">Repeat</keyword>
<dbReference type="SMART" id="SM00028">
    <property type="entry name" value="TPR"/>
    <property type="match status" value="2"/>
</dbReference>
<feature type="repeat" description="NHL" evidence="2">
    <location>
        <begin position="111"/>
        <end position="145"/>
    </location>
</feature>
<dbReference type="Proteomes" id="UP000215145">
    <property type="component" value="Unassembled WGS sequence"/>
</dbReference>
<dbReference type="InterPro" id="IPR001258">
    <property type="entry name" value="NHL_repeat"/>
</dbReference>
<dbReference type="InterPro" id="IPR050952">
    <property type="entry name" value="TRIM-NHL_E3_ligases"/>
</dbReference>
<organism evidence="6 7">
    <name type="scientific">Paenibacillus herberti</name>
    <dbReference type="NCBI Taxonomy" id="1619309"/>
    <lineage>
        <taxon>Bacteria</taxon>
        <taxon>Bacillati</taxon>
        <taxon>Bacillota</taxon>
        <taxon>Bacilli</taxon>
        <taxon>Bacillales</taxon>
        <taxon>Paenibacillaceae</taxon>
        <taxon>Paenibacillus</taxon>
    </lineage>
</organism>
<dbReference type="CDD" id="cd05819">
    <property type="entry name" value="NHL"/>
    <property type="match status" value="1"/>
</dbReference>
<dbReference type="AlphaFoldDB" id="A0A229P1Z3"/>
<dbReference type="RefSeq" id="WP_089523390.1">
    <property type="nucleotide sequence ID" value="NZ_NMUQ01000001.1"/>
</dbReference>
<dbReference type="PANTHER" id="PTHR24104:SF25">
    <property type="entry name" value="PROTEIN LIN-41"/>
    <property type="match status" value="1"/>
</dbReference>
<keyword evidence="4" id="KW-0812">Transmembrane</keyword>
<dbReference type="Gene3D" id="2.120.10.30">
    <property type="entry name" value="TolB, C-terminal domain"/>
    <property type="match status" value="2"/>
</dbReference>
<keyword evidence="4" id="KW-0472">Membrane</keyword>
<dbReference type="OrthoDB" id="9799230at2"/>
<comment type="caution">
    <text evidence="6">The sequence shown here is derived from an EMBL/GenBank/DDBJ whole genome shotgun (WGS) entry which is preliminary data.</text>
</comment>
<accession>A0A229P1Z3</accession>